<evidence type="ECO:0000256" key="3">
    <source>
        <dbReference type="ARBA" id="ARBA00023157"/>
    </source>
</evidence>
<dbReference type="GO" id="GO:0005615">
    <property type="term" value="C:extracellular space"/>
    <property type="evidence" value="ECO:0007669"/>
    <property type="project" value="TreeGrafter"/>
</dbReference>
<evidence type="ECO:0000313" key="7">
    <source>
        <dbReference type="RefSeq" id="XP_013919551.1"/>
    </source>
</evidence>
<comment type="subcellular location">
    <subcellularLocation>
        <location evidence="1">Secreted</location>
    </subcellularLocation>
</comment>
<dbReference type="GeneID" id="106547047"/>
<dbReference type="GO" id="GO:0005178">
    <property type="term" value="F:integrin binding"/>
    <property type="evidence" value="ECO:0007669"/>
    <property type="project" value="TreeGrafter"/>
</dbReference>
<keyword evidence="6" id="KW-1185">Reference proteome</keyword>
<dbReference type="GO" id="GO:0007179">
    <property type="term" value="P:transforming growth factor beta receptor signaling pathway"/>
    <property type="evidence" value="ECO:0007669"/>
    <property type="project" value="TreeGrafter"/>
</dbReference>
<dbReference type="Pfam" id="PF01562">
    <property type="entry name" value="Pep_M12B_propep"/>
    <property type="match status" value="1"/>
</dbReference>
<dbReference type="KEGG" id="tsr:106547047"/>
<dbReference type="PANTHER" id="PTHR11905">
    <property type="entry name" value="ADAM A DISINTEGRIN AND METALLOPROTEASE DOMAIN"/>
    <property type="match status" value="1"/>
</dbReference>
<keyword evidence="4" id="KW-0732">Signal</keyword>
<dbReference type="GO" id="GO:0033631">
    <property type="term" value="P:cell-cell adhesion mediated by integrin"/>
    <property type="evidence" value="ECO:0007669"/>
    <property type="project" value="TreeGrafter"/>
</dbReference>
<dbReference type="GO" id="GO:0006509">
    <property type="term" value="P:membrane protein ectodomain proteolysis"/>
    <property type="evidence" value="ECO:0007669"/>
    <property type="project" value="TreeGrafter"/>
</dbReference>
<evidence type="ECO:0000256" key="4">
    <source>
        <dbReference type="SAM" id="SignalP"/>
    </source>
</evidence>
<evidence type="ECO:0000313" key="6">
    <source>
        <dbReference type="Proteomes" id="UP000504617"/>
    </source>
</evidence>
<feature type="signal peptide" evidence="4">
    <location>
        <begin position="1"/>
        <end position="25"/>
    </location>
</feature>
<accession>A0A6I9XZY7</accession>
<dbReference type="OrthoDB" id="5951731at2759"/>
<organism evidence="6 7">
    <name type="scientific">Thamnophis sirtalis</name>
    <dbReference type="NCBI Taxonomy" id="35019"/>
    <lineage>
        <taxon>Eukaryota</taxon>
        <taxon>Metazoa</taxon>
        <taxon>Chordata</taxon>
        <taxon>Craniata</taxon>
        <taxon>Vertebrata</taxon>
        <taxon>Euteleostomi</taxon>
        <taxon>Lepidosauria</taxon>
        <taxon>Squamata</taxon>
        <taxon>Bifurcata</taxon>
        <taxon>Unidentata</taxon>
        <taxon>Episquamata</taxon>
        <taxon>Toxicofera</taxon>
        <taxon>Serpentes</taxon>
        <taxon>Colubroidea</taxon>
        <taxon>Colubridae</taxon>
        <taxon>Natricinae</taxon>
        <taxon>Thamnophis</taxon>
    </lineage>
</organism>
<reference evidence="7" key="1">
    <citation type="submission" date="2025-08" db="UniProtKB">
        <authorList>
            <consortium name="RefSeq"/>
        </authorList>
    </citation>
    <scope>IDENTIFICATION</scope>
    <source>
        <tissue evidence="7">Skeletal muscle</tissue>
    </source>
</reference>
<dbReference type="RefSeq" id="XP_013919551.1">
    <property type="nucleotide sequence ID" value="XM_014064076.1"/>
</dbReference>
<dbReference type="InterPro" id="IPR002870">
    <property type="entry name" value="Peptidase_M12B_N"/>
</dbReference>
<protein>
    <submittedName>
        <fullName evidence="7">Disintegrin and metalloproteinase domain-containing protein 9-like</fullName>
    </submittedName>
</protein>
<gene>
    <name evidence="7" type="primary">LOC106547047</name>
</gene>
<keyword evidence="3" id="KW-1015">Disulfide bond</keyword>
<evidence type="ECO:0000256" key="2">
    <source>
        <dbReference type="ARBA" id="ARBA00022525"/>
    </source>
</evidence>
<evidence type="ECO:0000259" key="5">
    <source>
        <dbReference type="Pfam" id="PF01562"/>
    </source>
</evidence>
<feature type="chain" id="PRO_5027021101" evidence="4">
    <location>
        <begin position="26"/>
        <end position="133"/>
    </location>
</feature>
<dbReference type="AlphaFoldDB" id="A0A6I9XZY7"/>
<sequence>MRTAASTRGSRLPLLLLWAALSFSAEQPGFQSLSELFSYEIVVPKWIEEKQQTSEQHFMDKLSFNIKIEEKEYIIHLRRNRDLVSQDFTMNTYDKDGNLKIETPNLQKHCHYQGYVEGIADSIVAVSTCFGLR</sequence>
<dbReference type="GO" id="GO:0005886">
    <property type="term" value="C:plasma membrane"/>
    <property type="evidence" value="ECO:0007669"/>
    <property type="project" value="TreeGrafter"/>
</dbReference>
<name>A0A6I9XZY7_9SAUR</name>
<feature type="domain" description="Peptidase M12B propeptide" evidence="5">
    <location>
        <begin position="44"/>
        <end position="117"/>
    </location>
</feature>
<dbReference type="PANTHER" id="PTHR11905:SF136">
    <property type="entry name" value="DISINTEGRIN AND METALLOPROTEINASE DOMAIN-CONTAINING PROTEIN 9"/>
    <property type="match status" value="1"/>
</dbReference>
<keyword evidence="2" id="KW-0964">Secreted</keyword>
<dbReference type="Proteomes" id="UP000504617">
    <property type="component" value="Unplaced"/>
</dbReference>
<evidence type="ECO:0000256" key="1">
    <source>
        <dbReference type="ARBA" id="ARBA00004613"/>
    </source>
</evidence>
<proteinExistence type="predicted"/>